<feature type="compositionally biased region" description="Basic and acidic residues" evidence="1">
    <location>
        <begin position="102"/>
        <end position="116"/>
    </location>
</feature>
<dbReference type="EMBL" id="JAEMUK010000003">
    <property type="protein sequence ID" value="MBJ7542245.1"/>
    <property type="molecule type" value="Genomic_DNA"/>
</dbReference>
<protein>
    <submittedName>
        <fullName evidence="2">DUF2974 domain-containing protein</fullName>
    </submittedName>
</protein>
<gene>
    <name evidence="2" type="ORF">JDN41_01575</name>
</gene>
<dbReference type="Gene3D" id="3.40.50.1820">
    <property type="entry name" value="alpha/beta hydrolase"/>
    <property type="match status" value="1"/>
</dbReference>
<dbReference type="InterPro" id="IPR029058">
    <property type="entry name" value="AB_hydrolase_fold"/>
</dbReference>
<accession>A0A8I1KG07</accession>
<dbReference type="Proteomes" id="UP000623250">
    <property type="component" value="Unassembled WGS sequence"/>
</dbReference>
<name>A0A8I1KG07_9HYPH</name>
<evidence type="ECO:0000256" key="1">
    <source>
        <dbReference type="SAM" id="MobiDB-lite"/>
    </source>
</evidence>
<dbReference type="Pfam" id="PF26363">
    <property type="entry name" value="Phospholipase-like"/>
    <property type="match status" value="1"/>
</dbReference>
<keyword evidence="3" id="KW-1185">Reference proteome</keyword>
<organism evidence="2 3">
    <name type="scientific">Rhodomicrobium udaipurense</name>
    <dbReference type="NCBI Taxonomy" id="1202716"/>
    <lineage>
        <taxon>Bacteria</taxon>
        <taxon>Pseudomonadati</taxon>
        <taxon>Pseudomonadota</taxon>
        <taxon>Alphaproteobacteria</taxon>
        <taxon>Hyphomicrobiales</taxon>
        <taxon>Hyphomicrobiaceae</taxon>
        <taxon>Rhodomicrobium</taxon>
    </lineage>
</organism>
<dbReference type="AlphaFoldDB" id="A0A8I1KG07"/>
<proteinExistence type="predicted"/>
<evidence type="ECO:0000313" key="3">
    <source>
        <dbReference type="Proteomes" id="UP000623250"/>
    </source>
</evidence>
<evidence type="ECO:0000313" key="2">
    <source>
        <dbReference type="EMBL" id="MBJ7542245.1"/>
    </source>
</evidence>
<sequence length="586" mass="62114">MTISILPLRELNLIEPAARISEQAPDPRQFEEELARRGAGNASANAPQPNALWKPNAADATPQNLIYDPAAQPQASLLARVADSKAETPSVRGEKNSQPGLDGRDGDHSAEARDNNDQTSKSTGVSSPEASATAPRKNENSLLGTIGSHISENLENAFSTPLGPSPEFMERNVHNAPFPLNILNNTVYGAGGIALDAAARAGQAAYNSAADGVADVGDTTGALQAAERNGFGSSSQFRRDLKHMPEAFAGWSGLQGGASKALTSAEMRAARLAEAAPTEQLAQTIAAEKSQARTAALRKYFGDDAARLEDLSQFKRADGTPVAKTADERLALASMLAQNPKLTPQEFTRMQDWAQLSNAAYLKSAGNPAAGLRDTIPANYEHVTDFTKDARLKGLSRTDFEHAASGFRAELFRNKDTGEYVVAFPGSQTGRNWAANAAQGVGSETDQYTRSMDLGKKLQRALGDSFAGATGHSKGGGQAAAVAMVTEKPAITFNAAGLNRETVKRDGGKWDESRITNYVVKGEILTSAQEQLNGVLPDAAGQKITLKAFNDQGRLAKPGEIGSVTLHKQDHSLFRSTLVDIHAKAD</sequence>
<dbReference type="SUPFAM" id="SSF53474">
    <property type="entry name" value="alpha/beta-Hydrolases"/>
    <property type="match status" value="1"/>
</dbReference>
<feature type="compositionally biased region" description="Polar residues" evidence="1">
    <location>
        <begin position="117"/>
        <end position="130"/>
    </location>
</feature>
<comment type="caution">
    <text evidence="2">The sequence shown here is derived from an EMBL/GenBank/DDBJ whole genome shotgun (WGS) entry which is preliminary data.</text>
</comment>
<feature type="region of interest" description="Disordered" evidence="1">
    <location>
        <begin position="17"/>
        <end position="57"/>
    </location>
</feature>
<feature type="region of interest" description="Disordered" evidence="1">
    <location>
        <begin position="81"/>
        <end position="142"/>
    </location>
</feature>
<dbReference type="RefSeq" id="WP_199502255.1">
    <property type="nucleotide sequence ID" value="NZ_JAEMUK010000003.1"/>
</dbReference>
<feature type="compositionally biased region" description="Low complexity" evidence="1">
    <location>
        <begin position="37"/>
        <end position="46"/>
    </location>
</feature>
<reference evidence="2 3" key="1">
    <citation type="submission" date="2020-12" db="EMBL/GenBank/DDBJ databases">
        <title>Revised draft genomes of Rhodomicrobium vannielii ATCC 17100 and Rhodomicrobium udaipurense JA643.</title>
        <authorList>
            <person name="Conners E.M."/>
            <person name="Davenport E.J."/>
            <person name="Bose A."/>
        </authorList>
    </citation>
    <scope>NUCLEOTIDE SEQUENCE [LARGE SCALE GENOMIC DNA]</scope>
    <source>
        <strain evidence="2 3">JA643</strain>
    </source>
</reference>